<dbReference type="RefSeq" id="WP_168881118.1">
    <property type="nucleotide sequence ID" value="NZ_JABAIL010000001.1"/>
</dbReference>
<keyword evidence="3" id="KW-1185">Reference proteome</keyword>
<reference evidence="2 3" key="1">
    <citation type="submission" date="2020-04" db="EMBL/GenBank/DDBJ databases">
        <title>Flammeovirga sp. SR4, a novel species isolated from seawater.</title>
        <authorList>
            <person name="Wang X."/>
        </authorList>
    </citation>
    <scope>NUCLEOTIDE SEQUENCE [LARGE SCALE GENOMIC DNA]</scope>
    <source>
        <strain evidence="2 3">SR4</strain>
    </source>
</reference>
<comment type="caution">
    <text evidence="2">The sequence shown here is derived from an EMBL/GenBank/DDBJ whole genome shotgun (WGS) entry which is preliminary data.</text>
</comment>
<dbReference type="InterPro" id="IPR029058">
    <property type="entry name" value="AB_hydrolase_fold"/>
</dbReference>
<dbReference type="Proteomes" id="UP000585050">
    <property type="component" value="Unassembled WGS sequence"/>
</dbReference>
<feature type="domain" description="AB hydrolase-1" evidence="1">
    <location>
        <begin position="22"/>
        <end position="250"/>
    </location>
</feature>
<gene>
    <name evidence="2" type="ORF">HGP29_04335</name>
</gene>
<protein>
    <submittedName>
        <fullName evidence="2">Alpha/beta hydrolase</fullName>
    </submittedName>
</protein>
<accession>A0A7X8SHM4</accession>
<evidence type="ECO:0000259" key="1">
    <source>
        <dbReference type="Pfam" id="PF00561"/>
    </source>
</evidence>
<dbReference type="PRINTS" id="PR00111">
    <property type="entry name" value="ABHYDROLASE"/>
</dbReference>
<evidence type="ECO:0000313" key="2">
    <source>
        <dbReference type="EMBL" id="NLR90418.1"/>
    </source>
</evidence>
<sequence length="270" mass="30374">MSYLKANNQEIYFEDRGENSAPAVIFLHGFLMDCTMFLSQMEALEDEYRVIGIDARGFGKTQWDGKAFTLYDTVNDTIAVMDHLEIEKASIVGMSQGGYAALRMALKAPNRINSLVLVSTSGHQDSKEVKAGYLEVRDTWQSVGLVPPLKEGLMTGILGPQEKYKEYWDMWSDKWESRTAEQIFHAMNNLIERDDILHIIEKINIPSYVIHGELDNGVPFEQGEYLSNHLPNCKGLLIVDGAAHAAIMTDAKKINPSLKSFLHKTNMVTL</sequence>
<organism evidence="2 3">
    <name type="scientific">Flammeovirga agarivorans</name>
    <dbReference type="NCBI Taxonomy" id="2726742"/>
    <lineage>
        <taxon>Bacteria</taxon>
        <taxon>Pseudomonadati</taxon>
        <taxon>Bacteroidota</taxon>
        <taxon>Cytophagia</taxon>
        <taxon>Cytophagales</taxon>
        <taxon>Flammeovirgaceae</taxon>
        <taxon>Flammeovirga</taxon>
    </lineage>
</organism>
<name>A0A7X8SHM4_9BACT</name>
<keyword evidence="2" id="KW-0378">Hydrolase</keyword>
<dbReference type="InterPro" id="IPR000073">
    <property type="entry name" value="AB_hydrolase_1"/>
</dbReference>
<dbReference type="PANTHER" id="PTHR43798">
    <property type="entry name" value="MONOACYLGLYCEROL LIPASE"/>
    <property type="match status" value="1"/>
</dbReference>
<dbReference type="GO" id="GO:0016787">
    <property type="term" value="F:hydrolase activity"/>
    <property type="evidence" value="ECO:0007669"/>
    <property type="project" value="UniProtKB-KW"/>
</dbReference>
<dbReference type="InterPro" id="IPR050266">
    <property type="entry name" value="AB_hydrolase_sf"/>
</dbReference>
<dbReference type="AlphaFoldDB" id="A0A7X8SHM4"/>
<dbReference type="Pfam" id="PF00561">
    <property type="entry name" value="Abhydrolase_1"/>
    <property type="match status" value="1"/>
</dbReference>
<dbReference type="Gene3D" id="3.40.50.1820">
    <property type="entry name" value="alpha/beta hydrolase"/>
    <property type="match status" value="1"/>
</dbReference>
<dbReference type="EMBL" id="JABAIL010000001">
    <property type="protein sequence ID" value="NLR90418.1"/>
    <property type="molecule type" value="Genomic_DNA"/>
</dbReference>
<proteinExistence type="predicted"/>
<dbReference type="SUPFAM" id="SSF53474">
    <property type="entry name" value="alpha/beta-Hydrolases"/>
    <property type="match status" value="1"/>
</dbReference>
<evidence type="ECO:0000313" key="3">
    <source>
        <dbReference type="Proteomes" id="UP000585050"/>
    </source>
</evidence>